<dbReference type="EMBL" id="VSSQ01067756">
    <property type="protein sequence ID" value="MPN20092.1"/>
    <property type="molecule type" value="Genomic_DNA"/>
</dbReference>
<reference evidence="1" key="1">
    <citation type="submission" date="2019-08" db="EMBL/GenBank/DDBJ databases">
        <authorList>
            <person name="Kucharzyk K."/>
            <person name="Murdoch R.W."/>
            <person name="Higgins S."/>
            <person name="Loffler F."/>
        </authorList>
    </citation>
    <scope>NUCLEOTIDE SEQUENCE</scope>
</reference>
<dbReference type="AlphaFoldDB" id="A0A645G2C5"/>
<proteinExistence type="predicted"/>
<organism evidence="1">
    <name type="scientific">bioreactor metagenome</name>
    <dbReference type="NCBI Taxonomy" id="1076179"/>
    <lineage>
        <taxon>unclassified sequences</taxon>
        <taxon>metagenomes</taxon>
        <taxon>ecological metagenomes</taxon>
    </lineage>
</organism>
<comment type="caution">
    <text evidence="1">The sequence shown here is derived from an EMBL/GenBank/DDBJ whole genome shotgun (WGS) entry which is preliminary data.</text>
</comment>
<protein>
    <submittedName>
        <fullName evidence="1">Uncharacterized protein</fullName>
    </submittedName>
</protein>
<evidence type="ECO:0000313" key="1">
    <source>
        <dbReference type="EMBL" id="MPN20092.1"/>
    </source>
</evidence>
<accession>A0A645G2C5</accession>
<name>A0A645G2C5_9ZZZZ</name>
<gene>
    <name evidence="1" type="ORF">SDC9_167469</name>
</gene>
<sequence length="151" mass="16918">MTSADSIRRNDSLKYTTPKGKIVYGGGGITPDIFVPMDTTGINNFLITVSNKGLPFKFSSMLADLYRPSLKSIKDLNALENLFGTMNLEKRFLKYAADNKMVPTAKQWAECKEIVITQIEALVGRYSPLDDEAFYPIMARIDNVIQKAIEQ</sequence>